<feature type="transmembrane region" description="Helical" evidence="4">
    <location>
        <begin position="77"/>
        <end position="102"/>
    </location>
</feature>
<dbReference type="SMART" id="SM00267">
    <property type="entry name" value="GGDEF"/>
    <property type="match status" value="1"/>
</dbReference>
<dbReference type="Proteomes" id="UP000324760">
    <property type="component" value="Chromosome"/>
</dbReference>
<dbReference type="RefSeq" id="WP_138986972.1">
    <property type="nucleotide sequence ID" value="NZ_CP043869.1"/>
</dbReference>
<dbReference type="GO" id="GO:0005886">
    <property type="term" value="C:plasma membrane"/>
    <property type="evidence" value="ECO:0007669"/>
    <property type="project" value="TreeGrafter"/>
</dbReference>
<protein>
    <recommendedName>
        <fullName evidence="2">diguanylate cyclase</fullName>
        <ecNumber evidence="2">2.7.7.65</ecNumber>
    </recommendedName>
</protein>
<dbReference type="NCBIfam" id="TIGR00254">
    <property type="entry name" value="GGDEF"/>
    <property type="match status" value="1"/>
</dbReference>
<evidence type="ECO:0000256" key="1">
    <source>
        <dbReference type="ARBA" id="ARBA00001946"/>
    </source>
</evidence>
<dbReference type="CDD" id="cd01949">
    <property type="entry name" value="GGDEF"/>
    <property type="match status" value="1"/>
</dbReference>
<dbReference type="Gene3D" id="3.30.70.270">
    <property type="match status" value="1"/>
</dbReference>
<evidence type="ECO:0000256" key="2">
    <source>
        <dbReference type="ARBA" id="ARBA00012528"/>
    </source>
</evidence>
<reference evidence="6 7" key="1">
    <citation type="journal article" date="2019" name="Biochem. Eng. J.">
        <title>Metabolic engineering of the marine bacteria Neptunomonas concharum for the production of acetoin and meso-2,3-butanediol from acetate.</title>
        <authorList>
            <person name="Li W."/>
            <person name="Pu N."/>
            <person name="Liu C.-X."/>
            <person name="Yuan Q.-P."/>
            <person name="Li Z.-J."/>
        </authorList>
    </citation>
    <scope>NUCLEOTIDE SEQUENCE [LARGE SCALE GENOMIC DNA]</scope>
    <source>
        <strain evidence="6 7">JCM17730</strain>
    </source>
</reference>
<feature type="transmembrane region" description="Helical" evidence="4">
    <location>
        <begin position="122"/>
        <end position="142"/>
    </location>
</feature>
<organism evidence="6 7">
    <name type="scientific">Neptunomonas concharum</name>
    <dbReference type="NCBI Taxonomy" id="1031538"/>
    <lineage>
        <taxon>Bacteria</taxon>
        <taxon>Pseudomonadati</taxon>
        <taxon>Pseudomonadota</taxon>
        <taxon>Gammaproteobacteria</taxon>
        <taxon>Oceanospirillales</taxon>
        <taxon>Oceanospirillaceae</taxon>
        <taxon>Neptunomonas</taxon>
    </lineage>
</organism>
<proteinExistence type="predicted"/>
<dbReference type="PROSITE" id="PS50887">
    <property type="entry name" value="GGDEF"/>
    <property type="match status" value="1"/>
</dbReference>
<evidence type="ECO:0000313" key="7">
    <source>
        <dbReference type="Proteomes" id="UP000324760"/>
    </source>
</evidence>
<feature type="transmembrane region" description="Helical" evidence="4">
    <location>
        <begin position="52"/>
        <end position="70"/>
    </location>
</feature>
<dbReference type="KEGG" id="ncu:F0U83_12050"/>
<name>A0A5P1RDQ4_9GAMM</name>
<feature type="transmembrane region" description="Helical" evidence="4">
    <location>
        <begin position="154"/>
        <end position="180"/>
    </location>
</feature>
<dbReference type="SUPFAM" id="SSF55073">
    <property type="entry name" value="Nucleotide cyclase"/>
    <property type="match status" value="1"/>
</dbReference>
<keyword evidence="4" id="KW-0472">Membrane</keyword>
<dbReference type="InterPro" id="IPR043128">
    <property type="entry name" value="Rev_trsase/Diguanyl_cyclase"/>
</dbReference>
<dbReference type="InterPro" id="IPR029787">
    <property type="entry name" value="Nucleotide_cyclase"/>
</dbReference>
<evidence type="ECO:0000313" key="6">
    <source>
        <dbReference type="EMBL" id="QEQ97386.1"/>
    </source>
</evidence>
<gene>
    <name evidence="6" type="ORF">F0U83_12050</name>
</gene>
<comment type="cofactor">
    <cofactor evidence="1">
        <name>Mg(2+)</name>
        <dbReference type="ChEBI" id="CHEBI:18420"/>
    </cofactor>
</comment>
<sequence>MLSFLTIQGRPVFVEEKDFRRYVIVSLLSIFALIVHLFLICVFWLIGAIELSVINVGSVLIWSAGLYINIKGKHDLAILLLCFEVMIHAVLATSYLGLGAGFQHYLWAIAALAVLNTRLNTLFAGLFSFLFIMIFACLYLIFSEVQYSYRFAQWLEWVHFANILVAGLPFIIALVAIRFITVVQEARLSELASVDSLTGLYNRRFATDAANKILKRAARLNEPVSIVIGDIDFFKEVNDRAGHEVGDAVLKRTGLFLREQFREEDVVARWGGEEFLIVLPGMTGDTAFRKIESVREQFVDKFEEDNPLDLITMSFGVTECQPGSVFKDSLRVADHAMYASKEKGRNCTTLSPPARV</sequence>
<dbReference type="OrthoDB" id="9759607at2"/>
<dbReference type="InterPro" id="IPR050469">
    <property type="entry name" value="Diguanylate_Cyclase"/>
</dbReference>
<keyword evidence="4" id="KW-1133">Transmembrane helix</keyword>
<keyword evidence="4" id="KW-0812">Transmembrane</keyword>
<evidence type="ECO:0000259" key="5">
    <source>
        <dbReference type="PROSITE" id="PS50887"/>
    </source>
</evidence>
<dbReference type="EC" id="2.7.7.65" evidence="2"/>
<evidence type="ECO:0000256" key="4">
    <source>
        <dbReference type="SAM" id="Phobius"/>
    </source>
</evidence>
<feature type="transmembrane region" description="Helical" evidence="4">
    <location>
        <begin position="21"/>
        <end position="46"/>
    </location>
</feature>
<dbReference type="FunFam" id="3.30.70.270:FF:000001">
    <property type="entry name" value="Diguanylate cyclase domain protein"/>
    <property type="match status" value="1"/>
</dbReference>
<dbReference type="GO" id="GO:1902201">
    <property type="term" value="P:negative regulation of bacterial-type flagellum-dependent cell motility"/>
    <property type="evidence" value="ECO:0007669"/>
    <property type="project" value="TreeGrafter"/>
</dbReference>
<dbReference type="PANTHER" id="PTHR45138:SF9">
    <property type="entry name" value="DIGUANYLATE CYCLASE DGCM-RELATED"/>
    <property type="match status" value="1"/>
</dbReference>
<comment type="catalytic activity">
    <reaction evidence="3">
        <text>2 GTP = 3',3'-c-di-GMP + 2 diphosphate</text>
        <dbReference type="Rhea" id="RHEA:24898"/>
        <dbReference type="ChEBI" id="CHEBI:33019"/>
        <dbReference type="ChEBI" id="CHEBI:37565"/>
        <dbReference type="ChEBI" id="CHEBI:58805"/>
        <dbReference type="EC" id="2.7.7.65"/>
    </reaction>
</comment>
<dbReference type="AlphaFoldDB" id="A0A5P1RDQ4"/>
<dbReference type="GO" id="GO:0043709">
    <property type="term" value="P:cell adhesion involved in single-species biofilm formation"/>
    <property type="evidence" value="ECO:0007669"/>
    <property type="project" value="TreeGrafter"/>
</dbReference>
<evidence type="ECO:0000256" key="3">
    <source>
        <dbReference type="ARBA" id="ARBA00034247"/>
    </source>
</evidence>
<dbReference type="GO" id="GO:0052621">
    <property type="term" value="F:diguanylate cyclase activity"/>
    <property type="evidence" value="ECO:0007669"/>
    <property type="project" value="UniProtKB-EC"/>
</dbReference>
<feature type="domain" description="GGDEF" evidence="5">
    <location>
        <begin position="222"/>
        <end position="353"/>
    </location>
</feature>
<dbReference type="EMBL" id="CP043869">
    <property type="protein sequence ID" value="QEQ97386.1"/>
    <property type="molecule type" value="Genomic_DNA"/>
</dbReference>
<dbReference type="PANTHER" id="PTHR45138">
    <property type="entry name" value="REGULATORY COMPONENTS OF SENSORY TRANSDUCTION SYSTEM"/>
    <property type="match status" value="1"/>
</dbReference>
<dbReference type="Pfam" id="PF00990">
    <property type="entry name" value="GGDEF"/>
    <property type="match status" value="1"/>
</dbReference>
<keyword evidence="7" id="KW-1185">Reference proteome</keyword>
<accession>A0A5P1RDQ4</accession>
<dbReference type="InterPro" id="IPR000160">
    <property type="entry name" value="GGDEF_dom"/>
</dbReference>